<feature type="compositionally biased region" description="Basic and acidic residues" evidence="1">
    <location>
        <begin position="1"/>
        <end position="16"/>
    </location>
</feature>
<proteinExistence type="predicted"/>
<dbReference type="EMBL" id="DS999641">
    <property type="protein sequence ID" value="EFE65282.2"/>
    <property type="molecule type" value="Genomic_DNA"/>
</dbReference>
<evidence type="ECO:0000313" key="2">
    <source>
        <dbReference type="EMBL" id="EFE65282.2"/>
    </source>
</evidence>
<accession>D5ZYK6</accession>
<dbReference type="AlphaFoldDB" id="D5ZYK6"/>
<feature type="region of interest" description="Disordered" evidence="1">
    <location>
        <begin position="1"/>
        <end position="21"/>
    </location>
</feature>
<gene>
    <name evidence="2" type="ORF">SSFG_00536</name>
</gene>
<protein>
    <submittedName>
        <fullName evidence="2">Predicted protein</fullName>
    </submittedName>
</protein>
<sequence>MTARGRREAVRPDDGIRGAVFPRRGSGRTFLTLAHRRRDRGAAVSGRVRARA</sequence>
<reference evidence="3" key="1">
    <citation type="submission" date="2008-12" db="EMBL/GenBank/DDBJ databases">
        <title>Annotation of Streptomyces ghanaensis ATCC 14672.</title>
        <authorList>
            <consortium name="The Broad Institute Genome Sequencing Platform"/>
            <consortium name="Broad Institute Microbial Sequencing Center"/>
            <person name="Fischbach M."/>
            <person name="Ward D."/>
            <person name="Young S."/>
            <person name="Kodira C.D."/>
            <person name="Zeng Q."/>
            <person name="Koehrsen M."/>
            <person name="Godfrey P."/>
            <person name="Alvarado L."/>
            <person name="Berlin A.M."/>
            <person name="Borenstein D."/>
            <person name="Chen Z."/>
            <person name="Engels R."/>
            <person name="Freedman E."/>
            <person name="Gellesch M."/>
            <person name="Goldberg J."/>
            <person name="Griggs A."/>
            <person name="Gujja S."/>
            <person name="Heiman D.I."/>
            <person name="Hepburn T.A."/>
            <person name="Howarth C."/>
            <person name="Jen D."/>
            <person name="Larson L."/>
            <person name="Lewis B."/>
            <person name="Mehta T."/>
            <person name="Park D."/>
            <person name="Pearson M."/>
            <person name="Roberts A."/>
            <person name="Saif S."/>
            <person name="Shea T.D."/>
            <person name="Shenoy N."/>
            <person name="Sisk P."/>
            <person name="Stolte C."/>
            <person name="Sykes S.N."/>
            <person name="Walk T."/>
            <person name="White J."/>
            <person name="Yandava C."/>
            <person name="Straight P."/>
            <person name="Clardy J."/>
            <person name="Hung D."/>
            <person name="Kolter R."/>
            <person name="Mekalanos J."/>
            <person name="Walker S."/>
            <person name="Walsh C.T."/>
            <person name="Wieland B.L.C."/>
            <person name="Ilzarbe M."/>
            <person name="Galagan J."/>
            <person name="Nusbaum C."/>
            <person name="Birren B."/>
        </authorList>
    </citation>
    <scope>NUCLEOTIDE SEQUENCE [LARGE SCALE GENOMIC DNA]</scope>
    <source>
        <strain evidence="3">ATCC 14672 / DSM 40746 / JCM 4963 / KCTC 9882 / NRRL B-12104 / FH 1290</strain>
    </source>
</reference>
<evidence type="ECO:0000313" key="3">
    <source>
        <dbReference type="Proteomes" id="UP000003824"/>
    </source>
</evidence>
<dbReference type="Proteomes" id="UP000003824">
    <property type="component" value="Unassembled WGS sequence"/>
</dbReference>
<organism evidence="2 3">
    <name type="scientific">Streptomyces viridosporus (strain ATCC 14672 / DSM 40746 / JCM 4963 / KCTC 9882 / NRRL B-12104 / FH 1290)</name>
    <name type="common">Streptomyces ghanaensis</name>
    <dbReference type="NCBI Taxonomy" id="566461"/>
    <lineage>
        <taxon>Bacteria</taxon>
        <taxon>Bacillati</taxon>
        <taxon>Actinomycetota</taxon>
        <taxon>Actinomycetes</taxon>
        <taxon>Kitasatosporales</taxon>
        <taxon>Streptomycetaceae</taxon>
        <taxon>Streptomyces</taxon>
    </lineage>
</organism>
<evidence type="ECO:0000256" key="1">
    <source>
        <dbReference type="SAM" id="MobiDB-lite"/>
    </source>
</evidence>
<name>D5ZYK6_STRV1</name>